<name>A0A4R2RY74_9BACL</name>
<organism evidence="9 10">
    <name type="scientific">Baia soyae</name>
    <dbReference type="NCBI Taxonomy" id="1544746"/>
    <lineage>
        <taxon>Bacteria</taxon>
        <taxon>Bacillati</taxon>
        <taxon>Bacillota</taxon>
        <taxon>Bacilli</taxon>
        <taxon>Bacillales</taxon>
        <taxon>Thermoactinomycetaceae</taxon>
        <taxon>Baia</taxon>
    </lineage>
</organism>
<keyword evidence="5 7" id="KW-0676">Redox-active center</keyword>
<keyword evidence="2" id="KW-0813">Transport</keyword>
<dbReference type="AlphaFoldDB" id="A0A4R2RY74"/>
<dbReference type="SUPFAM" id="SSF52833">
    <property type="entry name" value="Thioredoxin-like"/>
    <property type="match status" value="1"/>
</dbReference>
<dbReference type="PANTHER" id="PTHR45663:SF6">
    <property type="entry name" value="THIOREDOXIN-LIKE PROTEIN YDBP"/>
    <property type="match status" value="1"/>
</dbReference>
<dbReference type="GO" id="GO:0045454">
    <property type="term" value="P:cell redox homeostasis"/>
    <property type="evidence" value="ECO:0007669"/>
    <property type="project" value="TreeGrafter"/>
</dbReference>
<accession>A0A4R2RY74</accession>
<evidence type="ECO:0000256" key="2">
    <source>
        <dbReference type="ARBA" id="ARBA00022448"/>
    </source>
</evidence>
<dbReference type="OrthoDB" id="7629852at2"/>
<reference evidence="9 10" key="1">
    <citation type="submission" date="2019-03" db="EMBL/GenBank/DDBJ databases">
        <title>Genomic Encyclopedia of Type Strains, Phase IV (KMG-IV): sequencing the most valuable type-strain genomes for metagenomic binning, comparative biology and taxonomic classification.</title>
        <authorList>
            <person name="Goeker M."/>
        </authorList>
    </citation>
    <scope>NUCLEOTIDE SEQUENCE [LARGE SCALE GENOMIC DNA]</scope>
    <source>
        <strain evidence="9 10">DSM 46831</strain>
    </source>
</reference>
<keyword evidence="3" id="KW-0249">Electron transport</keyword>
<sequence>MKELQTNTFPEFITAGRKVVEFSADWCIDCKRILPDLPEIENTFSSTFDFAMIDVDESQEVAQQFQVKGIPTFIVFENGKEVGRLPSRNAKTKEQVVTFLRELE</sequence>
<dbReference type="PROSITE" id="PS51352">
    <property type="entry name" value="THIOREDOXIN_2"/>
    <property type="match status" value="1"/>
</dbReference>
<dbReference type="PANTHER" id="PTHR45663">
    <property type="entry name" value="GEO12009P1"/>
    <property type="match status" value="1"/>
</dbReference>
<evidence type="ECO:0000256" key="4">
    <source>
        <dbReference type="ARBA" id="ARBA00023157"/>
    </source>
</evidence>
<evidence type="ECO:0000256" key="3">
    <source>
        <dbReference type="ARBA" id="ARBA00022982"/>
    </source>
</evidence>
<protein>
    <recommendedName>
        <fullName evidence="6">Thioredoxin</fullName>
    </recommendedName>
</protein>
<comment type="similarity">
    <text evidence="1 6">Belongs to the thioredoxin family.</text>
</comment>
<evidence type="ECO:0000256" key="5">
    <source>
        <dbReference type="ARBA" id="ARBA00023284"/>
    </source>
</evidence>
<evidence type="ECO:0000256" key="6">
    <source>
        <dbReference type="PIRNR" id="PIRNR000077"/>
    </source>
</evidence>
<dbReference type="PRINTS" id="PR00421">
    <property type="entry name" value="THIOREDOXIN"/>
</dbReference>
<proteinExistence type="inferred from homology"/>
<dbReference type="Gene3D" id="3.40.30.10">
    <property type="entry name" value="Glutaredoxin"/>
    <property type="match status" value="1"/>
</dbReference>
<feature type="domain" description="Thioredoxin" evidence="8">
    <location>
        <begin position="1"/>
        <end position="104"/>
    </location>
</feature>
<dbReference type="InterPro" id="IPR013766">
    <property type="entry name" value="Thioredoxin_domain"/>
</dbReference>
<dbReference type="Pfam" id="PF00085">
    <property type="entry name" value="Thioredoxin"/>
    <property type="match status" value="1"/>
</dbReference>
<keyword evidence="10" id="KW-1185">Reference proteome</keyword>
<evidence type="ECO:0000256" key="1">
    <source>
        <dbReference type="ARBA" id="ARBA00008987"/>
    </source>
</evidence>
<dbReference type="GO" id="GO:0015035">
    <property type="term" value="F:protein-disulfide reductase activity"/>
    <property type="evidence" value="ECO:0007669"/>
    <property type="project" value="InterPro"/>
</dbReference>
<evidence type="ECO:0000313" key="9">
    <source>
        <dbReference type="EMBL" id="TCP69598.1"/>
    </source>
</evidence>
<evidence type="ECO:0000256" key="7">
    <source>
        <dbReference type="PIRSR" id="PIRSR000077-4"/>
    </source>
</evidence>
<dbReference type="GO" id="GO:0005829">
    <property type="term" value="C:cytosol"/>
    <property type="evidence" value="ECO:0007669"/>
    <property type="project" value="TreeGrafter"/>
</dbReference>
<dbReference type="CDD" id="cd02947">
    <property type="entry name" value="TRX_family"/>
    <property type="match status" value="1"/>
</dbReference>
<keyword evidence="4 7" id="KW-1015">Disulfide bond</keyword>
<dbReference type="Proteomes" id="UP000294746">
    <property type="component" value="Unassembled WGS sequence"/>
</dbReference>
<comment type="caution">
    <text evidence="9">The sequence shown here is derived from an EMBL/GenBank/DDBJ whole genome shotgun (WGS) entry which is preliminary data.</text>
</comment>
<dbReference type="EMBL" id="SLXV01000007">
    <property type="protein sequence ID" value="TCP69598.1"/>
    <property type="molecule type" value="Genomic_DNA"/>
</dbReference>
<gene>
    <name evidence="9" type="ORF">EDD57_10735</name>
</gene>
<evidence type="ECO:0000259" key="8">
    <source>
        <dbReference type="PROSITE" id="PS51352"/>
    </source>
</evidence>
<dbReference type="RefSeq" id="WP_131848159.1">
    <property type="nucleotide sequence ID" value="NZ_SLXV01000007.1"/>
</dbReference>
<feature type="disulfide bond" description="Redox-active" evidence="7">
    <location>
        <begin position="27"/>
        <end position="30"/>
    </location>
</feature>
<dbReference type="InterPro" id="IPR005746">
    <property type="entry name" value="Thioredoxin"/>
</dbReference>
<dbReference type="PIRSF" id="PIRSF000077">
    <property type="entry name" value="Thioredoxin"/>
    <property type="match status" value="1"/>
</dbReference>
<evidence type="ECO:0000313" key="10">
    <source>
        <dbReference type="Proteomes" id="UP000294746"/>
    </source>
</evidence>
<dbReference type="InterPro" id="IPR036249">
    <property type="entry name" value="Thioredoxin-like_sf"/>
</dbReference>